<protein>
    <submittedName>
        <fullName evidence="4">Nitroreductase family protein</fullName>
    </submittedName>
</protein>
<dbReference type="AlphaFoldDB" id="A0AAF0JM69"/>
<dbReference type="Gene3D" id="3.40.109.10">
    <property type="entry name" value="NADH Oxidase"/>
    <property type="match status" value="1"/>
</dbReference>
<evidence type="ECO:0000313" key="4">
    <source>
        <dbReference type="EMBL" id="WFN36116.1"/>
    </source>
</evidence>
<dbReference type="Pfam" id="PF00881">
    <property type="entry name" value="Nitroreductase"/>
    <property type="match status" value="2"/>
</dbReference>
<evidence type="ECO:0000313" key="5">
    <source>
        <dbReference type="Proteomes" id="UP001218895"/>
    </source>
</evidence>
<reference evidence="4" key="1">
    <citation type="submission" date="2022-01" db="EMBL/GenBank/DDBJ databases">
        <title>Complete genome of Methanomicrobium antiquum DSM 21220.</title>
        <authorList>
            <person name="Chen S.-C."/>
            <person name="You Y.-T."/>
            <person name="Zhou Y.-Z."/>
            <person name="Lai M.-C."/>
        </authorList>
    </citation>
    <scope>NUCLEOTIDE SEQUENCE</scope>
    <source>
        <strain evidence="4">DSM 21220</strain>
    </source>
</reference>
<gene>
    <name evidence="4" type="ORF">L1994_08155</name>
</gene>
<dbReference type="InterPro" id="IPR029479">
    <property type="entry name" value="Nitroreductase"/>
</dbReference>
<accession>A0AAF0JM69</accession>
<dbReference type="SUPFAM" id="SSF55469">
    <property type="entry name" value="FMN-dependent nitroreductase-like"/>
    <property type="match status" value="1"/>
</dbReference>
<dbReference type="InterPro" id="IPR000415">
    <property type="entry name" value="Nitroreductase-like"/>
</dbReference>
<keyword evidence="5" id="KW-1185">Reference proteome</keyword>
<organism evidence="4 5">
    <name type="scientific">Methanomicrobium antiquum</name>
    <dbReference type="NCBI Taxonomy" id="487686"/>
    <lineage>
        <taxon>Archaea</taxon>
        <taxon>Methanobacteriati</taxon>
        <taxon>Methanobacteriota</taxon>
        <taxon>Stenosarchaea group</taxon>
        <taxon>Methanomicrobia</taxon>
        <taxon>Methanomicrobiales</taxon>
        <taxon>Methanomicrobiaceae</taxon>
        <taxon>Methanomicrobium</taxon>
    </lineage>
</organism>
<feature type="domain" description="Nitroreductase" evidence="3">
    <location>
        <begin position="8"/>
        <end position="65"/>
    </location>
</feature>
<dbReference type="PANTHER" id="PTHR43673:SF10">
    <property type="entry name" value="NADH DEHYDROGENASE_NAD(P)H NITROREDUCTASE XCC3605-RELATED"/>
    <property type="match status" value="1"/>
</dbReference>
<dbReference type="GO" id="GO:0016491">
    <property type="term" value="F:oxidoreductase activity"/>
    <property type="evidence" value="ECO:0007669"/>
    <property type="project" value="UniProtKB-KW"/>
</dbReference>
<evidence type="ECO:0000256" key="2">
    <source>
        <dbReference type="ARBA" id="ARBA00023002"/>
    </source>
</evidence>
<dbReference type="Proteomes" id="UP001218895">
    <property type="component" value="Chromosome"/>
</dbReference>
<sequence length="167" mass="18944">MNLGLTILKGRRSIRKYKEQKIEDEVIKAILESARYAPTARNAQAWKVGVIKNKDTLLKLSELASHGKFIKDADVCFTVFAEKEHQYFVEDGSAMTMQILLSLWSFGVGSCWVAGYGKEYSKDVQKLLKVPEKYTLISLIPAGYPAEVTIPTKKELEDIVFEEEYSE</sequence>
<proteinExistence type="inferred from homology"/>
<dbReference type="EMBL" id="CP091092">
    <property type="protein sequence ID" value="WFN36116.1"/>
    <property type="molecule type" value="Genomic_DNA"/>
</dbReference>
<evidence type="ECO:0000259" key="3">
    <source>
        <dbReference type="Pfam" id="PF00881"/>
    </source>
</evidence>
<feature type="domain" description="Nitroreductase" evidence="3">
    <location>
        <begin position="67"/>
        <end position="144"/>
    </location>
</feature>
<evidence type="ECO:0000256" key="1">
    <source>
        <dbReference type="ARBA" id="ARBA00007118"/>
    </source>
</evidence>
<dbReference type="RefSeq" id="WP_278098955.1">
    <property type="nucleotide sequence ID" value="NZ_CP091092.1"/>
</dbReference>
<dbReference type="KEGG" id="manq:L1994_08155"/>
<dbReference type="GeneID" id="79950363"/>
<comment type="similarity">
    <text evidence="1">Belongs to the nitroreductase family.</text>
</comment>
<name>A0AAF0JM69_9EURY</name>
<dbReference type="PANTHER" id="PTHR43673">
    <property type="entry name" value="NAD(P)H NITROREDUCTASE YDGI-RELATED"/>
    <property type="match status" value="1"/>
</dbReference>
<keyword evidence="2" id="KW-0560">Oxidoreductase</keyword>